<dbReference type="Proteomes" id="UP000324222">
    <property type="component" value="Unassembled WGS sequence"/>
</dbReference>
<evidence type="ECO:0000256" key="1">
    <source>
        <dbReference type="SAM" id="MobiDB-lite"/>
    </source>
</evidence>
<gene>
    <name evidence="3" type="ORF">E2C01_042671</name>
</gene>
<evidence type="ECO:0000256" key="2">
    <source>
        <dbReference type="SAM" id="Phobius"/>
    </source>
</evidence>
<keyword evidence="2" id="KW-0812">Transmembrane</keyword>
<accession>A0A5B7FU68</accession>
<reference evidence="3 4" key="1">
    <citation type="submission" date="2019-05" db="EMBL/GenBank/DDBJ databases">
        <title>Another draft genome of Portunus trituberculatus and its Hox gene families provides insights of decapod evolution.</title>
        <authorList>
            <person name="Jeong J.-H."/>
            <person name="Song I."/>
            <person name="Kim S."/>
            <person name="Choi T."/>
            <person name="Kim D."/>
            <person name="Ryu S."/>
            <person name="Kim W."/>
        </authorList>
    </citation>
    <scope>NUCLEOTIDE SEQUENCE [LARGE SCALE GENOMIC DNA]</scope>
    <source>
        <tissue evidence="3">Muscle</tissue>
    </source>
</reference>
<protein>
    <submittedName>
        <fullName evidence="3">Uncharacterized protein</fullName>
    </submittedName>
</protein>
<comment type="caution">
    <text evidence="3">The sequence shown here is derived from an EMBL/GenBank/DDBJ whole genome shotgun (WGS) entry which is preliminary data.</text>
</comment>
<dbReference type="EMBL" id="VSRR010008535">
    <property type="protein sequence ID" value="MPC48885.1"/>
    <property type="molecule type" value="Genomic_DNA"/>
</dbReference>
<keyword evidence="2" id="KW-0472">Membrane</keyword>
<sequence length="288" mass="30215">MTYSPVLSGCVEKSGGSGVFSLLLSSSSNPSWSSPSLQNVEGVEGPSLAASPDDGALVAPSKSCGAKCNGVVTTAETAGRRTASTSCLPCIGKRDRDWTSSGQDATFPPWFVSVRATMVATVVVFFNASENVSPGLIRRSDTKPVTNRSVFAGSARVGEAWEGKRRRAVVRGGVVWVTASAPCKTVEGGGGGGRRDWALGSSEDGRRRGWGGAGALLPSLGVAQGTRRHHPRVLPRTLTSRGRLCWLGVTRTPWRVLTSLFPLALAFLLTFLVSVRGTCIVVLVTIVL</sequence>
<proteinExistence type="predicted"/>
<dbReference type="AlphaFoldDB" id="A0A5B7FU68"/>
<evidence type="ECO:0000313" key="4">
    <source>
        <dbReference type="Proteomes" id="UP000324222"/>
    </source>
</evidence>
<name>A0A5B7FU68_PORTR</name>
<keyword evidence="2" id="KW-1133">Transmembrane helix</keyword>
<keyword evidence="4" id="KW-1185">Reference proteome</keyword>
<feature type="region of interest" description="Disordered" evidence="1">
    <location>
        <begin position="29"/>
        <end position="54"/>
    </location>
</feature>
<evidence type="ECO:0000313" key="3">
    <source>
        <dbReference type="EMBL" id="MPC48885.1"/>
    </source>
</evidence>
<organism evidence="3 4">
    <name type="scientific">Portunus trituberculatus</name>
    <name type="common">Swimming crab</name>
    <name type="synonym">Neptunus trituberculatus</name>
    <dbReference type="NCBI Taxonomy" id="210409"/>
    <lineage>
        <taxon>Eukaryota</taxon>
        <taxon>Metazoa</taxon>
        <taxon>Ecdysozoa</taxon>
        <taxon>Arthropoda</taxon>
        <taxon>Crustacea</taxon>
        <taxon>Multicrustacea</taxon>
        <taxon>Malacostraca</taxon>
        <taxon>Eumalacostraca</taxon>
        <taxon>Eucarida</taxon>
        <taxon>Decapoda</taxon>
        <taxon>Pleocyemata</taxon>
        <taxon>Brachyura</taxon>
        <taxon>Eubrachyura</taxon>
        <taxon>Portunoidea</taxon>
        <taxon>Portunidae</taxon>
        <taxon>Portuninae</taxon>
        <taxon>Portunus</taxon>
    </lineage>
</organism>
<feature type="transmembrane region" description="Helical" evidence="2">
    <location>
        <begin position="260"/>
        <end position="287"/>
    </location>
</feature>